<organism evidence="9 10">
    <name type="scientific">Helicobacter brantae</name>
    <dbReference type="NCBI Taxonomy" id="375927"/>
    <lineage>
        <taxon>Bacteria</taxon>
        <taxon>Pseudomonadati</taxon>
        <taxon>Campylobacterota</taxon>
        <taxon>Epsilonproteobacteria</taxon>
        <taxon>Campylobacterales</taxon>
        <taxon>Helicobacteraceae</taxon>
        <taxon>Helicobacter</taxon>
    </lineage>
</organism>
<sequence>MKTPVILKTIEELKEWRRGINAPLGFVPTMGALHAGHLSLLKASMAQNPHTLLSIFVNPTQFGANEDFGKYPRTLQADIALAQGVDAIFAPESKEMYKSDDEITLNPPKLMGYVYEGAIRKGHFDGVLQVVLKLFNLTSPTRAYFGQKDAQQLLLVQKMVKDFFLPLEIVPCPIIRDDDGLALSSRNIYLSKEERQIALKIPQTLQKIARLINEGEREVGKLYEFGMRELEGMNVDYLAFCNHTLEPLEQIIPTQTLILLTCKVGNTRLLDNLWI</sequence>
<dbReference type="Proteomes" id="UP000257045">
    <property type="component" value="Unassembled WGS sequence"/>
</dbReference>
<keyword evidence="10" id="KW-1185">Reference proteome</keyword>
<reference evidence="9 10" key="1">
    <citation type="submission" date="2018-04" db="EMBL/GenBank/DDBJ databases">
        <title>Novel Campyloabacter and Helicobacter Species and Strains.</title>
        <authorList>
            <person name="Mannion A.J."/>
            <person name="Shen Z."/>
            <person name="Fox J.G."/>
        </authorList>
    </citation>
    <scope>NUCLEOTIDE SEQUENCE [LARGE SCALE GENOMIC DNA]</scope>
    <source>
        <strain evidence="9 10">MIT 04-9366</strain>
    </source>
</reference>
<dbReference type="InterPro" id="IPR014729">
    <property type="entry name" value="Rossmann-like_a/b/a_fold"/>
</dbReference>
<protein>
    <recommendedName>
        <fullName evidence="8">Pantothenate synthetase</fullName>
        <shortName evidence="8">PS</shortName>
        <ecNumber evidence="8">6.3.2.1</ecNumber>
    </recommendedName>
    <alternativeName>
        <fullName evidence="8">Pantoate--beta-alanine ligase</fullName>
    </alternativeName>
    <alternativeName>
        <fullName evidence="8">Pantoate-activating enzyme</fullName>
    </alternativeName>
</protein>
<feature type="binding site" evidence="8">
    <location>
        <position position="61"/>
    </location>
    <ligand>
        <name>(R)-pantoate</name>
        <dbReference type="ChEBI" id="CHEBI:15980"/>
    </ligand>
</feature>
<dbReference type="GO" id="GO:0004592">
    <property type="term" value="F:pantoate-beta-alanine ligase activity"/>
    <property type="evidence" value="ECO:0007669"/>
    <property type="project" value="UniProtKB-UniRule"/>
</dbReference>
<dbReference type="Gene3D" id="3.30.1300.10">
    <property type="entry name" value="Pantoate-beta-alanine ligase, C-terminal domain"/>
    <property type="match status" value="1"/>
</dbReference>
<dbReference type="PANTHER" id="PTHR21299:SF1">
    <property type="entry name" value="PANTOATE--BETA-ALANINE LIGASE"/>
    <property type="match status" value="1"/>
</dbReference>
<feature type="active site" description="Proton donor" evidence="8">
    <location>
        <position position="37"/>
    </location>
</feature>
<gene>
    <name evidence="8" type="primary">panC</name>
    <name evidence="9" type="ORF">CQA58_06985</name>
</gene>
<feature type="binding site" evidence="8">
    <location>
        <position position="61"/>
    </location>
    <ligand>
        <name>beta-alanine</name>
        <dbReference type="ChEBI" id="CHEBI:57966"/>
    </ligand>
</feature>
<dbReference type="SUPFAM" id="SSF52374">
    <property type="entry name" value="Nucleotidylyl transferase"/>
    <property type="match status" value="1"/>
</dbReference>
<evidence type="ECO:0000256" key="4">
    <source>
        <dbReference type="ARBA" id="ARBA00022655"/>
    </source>
</evidence>
<dbReference type="InterPro" id="IPR042176">
    <property type="entry name" value="Pantoate_ligase_C"/>
</dbReference>
<dbReference type="GO" id="GO:0015940">
    <property type="term" value="P:pantothenate biosynthetic process"/>
    <property type="evidence" value="ECO:0007669"/>
    <property type="project" value="UniProtKB-UniRule"/>
</dbReference>
<comment type="caution">
    <text evidence="9">The sequence shown here is derived from an EMBL/GenBank/DDBJ whole genome shotgun (WGS) entry which is preliminary data.</text>
</comment>
<feature type="binding site" evidence="8">
    <location>
        <begin position="183"/>
        <end position="186"/>
    </location>
    <ligand>
        <name>ATP</name>
        <dbReference type="ChEBI" id="CHEBI:30616"/>
    </ligand>
</feature>
<comment type="subunit">
    <text evidence="8">Homodimer.</text>
</comment>
<dbReference type="NCBIfam" id="TIGR00018">
    <property type="entry name" value="panC"/>
    <property type="match status" value="1"/>
</dbReference>
<evidence type="ECO:0000256" key="1">
    <source>
        <dbReference type="ARBA" id="ARBA00004990"/>
    </source>
</evidence>
<evidence type="ECO:0000256" key="3">
    <source>
        <dbReference type="ARBA" id="ARBA00022598"/>
    </source>
</evidence>
<dbReference type="Pfam" id="PF02569">
    <property type="entry name" value="Pantoate_ligase"/>
    <property type="match status" value="1"/>
</dbReference>
<feature type="binding site" evidence="8">
    <location>
        <position position="152"/>
    </location>
    <ligand>
        <name>(R)-pantoate</name>
        <dbReference type="ChEBI" id="CHEBI:15980"/>
    </ligand>
</feature>
<evidence type="ECO:0000313" key="9">
    <source>
        <dbReference type="EMBL" id="RDU69393.1"/>
    </source>
</evidence>
<comment type="miscellaneous">
    <text evidence="8">The reaction proceeds by a bi uni uni bi ping pong mechanism.</text>
</comment>
<dbReference type="EMBL" id="NXLV01000015">
    <property type="protein sequence ID" value="RDU69393.1"/>
    <property type="molecule type" value="Genomic_DNA"/>
</dbReference>
<comment type="similarity">
    <text evidence="2 8">Belongs to the pantothenate synthetase family.</text>
</comment>
<evidence type="ECO:0000256" key="6">
    <source>
        <dbReference type="ARBA" id="ARBA00022840"/>
    </source>
</evidence>
<dbReference type="HAMAP" id="MF_00158">
    <property type="entry name" value="PanC"/>
    <property type="match status" value="1"/>
</dbReference>
<dbReference type="OrthoDB" id="9773087at2"/>
<feature type="binding site" evidence="8">
    <location>
        <position position="175"/>
    </location>
    <ligand>
        <name>ATP</name>
        <dbReference type="ChEBI" id="CHEBI:30616"/>
    </ligand>
</feature>
<evidence type="ECO:0000313" key="10">
    <source>
        <dbReference type="Proteomes" id="UP000257045"/>
    </source>
</evidence>
<dbReference type="UniPathway" id="UPA00028">
    <property type="reaction ID" value="UER00005"/>
</dbReference>
<dbReference type="GO" id="GO:0005829">
    <property type="term" value="C:cytosol"/>
    <property type="evidence" value="ECO:0007669"/>
    <property type="project" value="TreeGrafter"/>
</dbReference>
<evidence type="ECO:0000256" key="8">
    <source>
        <dbReference type="HAMAP-Rule" id="MF_00158"/>
    </source>
</evidence>
<dbReference type="AlphaFoldDB" id="A0A3D8IWI0"/>
<feature type="binding site" evidence="8">
    <location>
        <begin position="30"/>
        <end position="37"/>
    </location>
    <ligand>
        <name>ATP</name>
        <dbReference type="ChEBI" id="CHEBI:30616"/>
    </ligand>
</feature>
<accession>A0A3D8IWI0</accession>
<dbReference type="RefSeq" id="WP_115570000.1">
    <property type="nucleotide sequence ID" value="NZ_NXLV01000015.1"/>
</dbReference>
<dbReference type="CDD" id="cd00560">
    <property type="entry name" value="PanC"/>
    <property type="match status" value="1"/>
</dbReference>
<comment type="catalytic activity">
    <reaction evidence="7 8">
        <text>(R)-pantoate + beta-alanine + ATP = (R)-pantothenate + AMP + diphosphate + H(+)</text>
        <dbReference type="Rhea" id="RHEA:10912"/>
        <dbReference type="ChEBI" id="CHEBI:15378"/>
        <dbReference type="ChEBI" id="CHEBI:15980"/>
        <dbReference type="ChEBI" id="CHEBI:29032"/>
        <dbReference type="ChEBI" id="CHEBI:30616"/>
        <dbReference type="ChEBI" id="CHEBI:33019"/>
        <dbReference type="ChEBI" id="CHEBI:57966"/>
        <dbReference type="ChEBI" id="CHEBI:456215"/>
        <dbReference type="EC" id="6.3.2.1"/>
    </reaction>
</comment>
<name>A0A3D8IWI0_9HELI</name>
<proteinExistence type="inferred from homology"/>
<dbReference type="InterPro" id="IPR003721">
    <property type="entry name" value="Pantoate_ligase"/>
</dbReference>
<comment type="subcellular location">
    <subcellularLocation>
        <location evidence="8">Cytoplasm</location>
    </subcellularLocation>
</comment>
<keyword evidence="4 8" id="KW-0566">Pantothenate biosynthesis</keyword>
<dbReference type="Gene3D" id="3.40.50.620">
    <property type="entry name" value="HUPs"/>
    <property type="match status" value="1"/>
</dbReference>
<keyword evidence="8" id="KW-0963">Cytoplasm</keyword>
<dbReference type="GO" id="GO:0005524">
    <property type="term" value="F:ATP binding"/>
    <property type="evidence" value="ECO:0007669"/>
    <property type="project" value="UniProtKB-KW"/>
</dbReference>
<comment type="function">
    <text evidence="8">Catalyzes the condensation of pantoate with beta-alanine in an ATP-dependent reaction via a pantoyl-adenylate intermediate.</text>
</comment>
<dbReference type="EC" id="6.3.2.1" evidence="8"/>
<comment type="pathway">
    <text evidence="1 8">Cofactor biosynthesis; (R)-pantothenate biosynthesis; (R)-pantothenate from (R)-pantoate and beta-alanine: step 1/1.</text>
</comment>
<evidence type="ECO:0000256" key="7">
    <source>
        <dbReference type="ARBA" id="ARBA00048258"/>
    </source>
</evidence>
<keyword evidence="3 8" id="KW-0436">Ligase</keyword>
<evidence type="ECO:0000256" key="2">
    <source>
        <dbReference type="ARBA" id="ARBA00009256"/>
    </source>
</evidence>
<dbReference type="PANTHER" id="PTHR21299">
    <property type="entry name" value="CYTIDYLATE KINASE/PANTOATE-BETA-ALANINE LIGASE"/>
    <property type="match status" value="1"/>
</dbReference>
<evidence type="ECO:0000256" key="5">
    <source>
        <dbReference type="ARBA" id="ARBA00022741"/>
    </source>
</evidence>
<feature type="binding site" evidence="8">
    <location>
        <begin position="146"/>
        <end position="149"/>
    </location>
    <ligand>
        <name>ATP</name>
        <dbReference type="ChEBI" id="CHEBI:30616"/>
    </ligand>
</feature>
<keyword evidence="6 8" id="KW-0067">ATP-binding</keyword>
<keyword evidence="5 8" id="KW-0547">Nucleotide-binding</keyword>